<evidence type="ECO:0000313" key="2">
    <source>
        <dbReference type="Proteomes" id="UP001596254"/>
    </source>
</evidence>
<dbReference type="SUPFAM" id="SSF52799">
    <property type="entry name" value="(Phosphotyrosine protein) phosphatases II"/>
    <property type="match status" value="1"/>
</dbReference>
<dbReference type="EMBL" id="JBHSSK010000009">
    <property type="protein sequence ID" value="MFC6206601.1"/>
    <property type="molecule type" value="Genomic_DNA"/>
</dbReference>
<keyword evidence="1" id="KW-0378">Hydrolase</keyword>
<comment type="caution">
    <text evidence="1">The sequence shown here is derived from an EMBL/GenBank/DDBJ whole genome shotgun (WGS) entry which is preliminary data.</text>
</comment>
<reference evidence="2" key="1">
    <citation type="journal article" date="2019" name="Int. J. Syst. Evol. Microbiol.">
        <title>The Global Catalogue of Microorganisms (GCM) 10K type strain sequencing project: providing services to taxonomists for standard genome sequencing and annotation.</title>
        <authorList>
            <consortium name="The Broad Institute Genomics Platform"/>
            <consortium name="The Broad Institute Genome Sequencing Center for Infectious Disease"/>
            <person name="Wu L."/>
            <person name="Ma J."/>
        </authorList>
    </citation>
    <scope>NUCLEOTIDE SEQUENCE [LARGE SCALE GENOMIC DNA]</scope>
    <source>
        <strain evidence="2">CCM 8905</strain>
    </source>
</reference>
<dbReference type="RefSeq" id="WP_125691206.1">
    <property type="nucleotide sequence ID" value="NZ_JBHSSK010000009.1"/>
</dbReference>
<dbReference type="GO" id="GO:0004725">
    <property type="term" value="F:protein tyrosine phosphatase activity"/>
    <property type="evidence" value="ECO:0007669"/>
    <property type="project" value="UniProtKB-EC"/>
</dbReference>
<gene>
    <name evidence="1" type="ORF">ACFP1G_03785</name>
</gene>
<dbReference type="EC" id="3.1.3.48" evidence="1"/>
<proteinExistence type="predicted"/>
<dbReference type="PROSITE" id="PS00383">
    <property type="entry name" value="TYR_PHOSPHATASE_1"/>
    <property type="match status" value="1"/>
</dbReference>
<dbReference type="InterPro" id="IPR016130">
    <property type="entry name" value="Tyr_Pase_AS"/>
</dbReference>
<protein>
    <submittedName>
        <fullName evidence="1">Tyrosine-protein phosphatase</fullName>
        <ecNumber evidence="1">3.1.3.48</ecNumber>
    </submittedName>
</protein>
<evidence type="ECO:0000313" key="1">
    <source>
        <dbReference type="EMBL" id="MFC6206601.1"/>
    </source>
</evidence>
<dbReference type="Gene3D" id="3.90.190.10">
    <property type="entry name" value="Protein tyrosine phosphatase superfamily"/>
    <property type="match status" value="1"/>
</dbReference>
<dbReference type="Pfam" id="PF13350">
    <property type="entry name" value="Y_phosphatase3"/>
    <property type="match status" value="1"/>
</dbReference>
<accession>A0ABW1SQ79</accession>
<dbReference type="InterPro" id="IPR026893">
    <property type="entry name" value="Tyr/Ser_Pase_IphP-type"/>
</dbReference>
<name>A0ABW1SQ79_9LACO</name>
<dbReference type="Proteomes" id="UP001596254">
    <property type="component" value="Unassembled WGS sequence"/>
</dbReference>
<keyword evidence="2" id="KW-1185">Reference proteome</keyword>
<dbReference type="InterPro" id="IPR029021">
    <property type="entry name" value="Prot-tyrosine_phosphatase-like"/>
</dbReference>
<organism evidence="1 2">
    <name type="scientific">Levilactobacillus tongjiangensis</name>
    <dbReference type="NCBI Taxonomy" id="2486023"/>
    <lineage>
        <taxon>Bacteria</taxon>
        <taxon>Bacillati</taxon>
        <taxon>Bacillota</taxon>
        <taxon>Bacilli</taxon>
        <taxon>Lactobacillales</taxon>
        <taxon>Lactobacillaceae</taxon>
        <taxon>Levilactobacillus</taxon>
    </lineage>
</organism>
<sequence>MTDNQRILNVTGGRNFRELGGYRTIDGHTVKWHKLLRTAGLAELTPEDQQMLSNYGVVADVDFRSKDEQAQSPDRVPAGVTYHFLPVFPADDQTDASASEADLQKRFSSDGHAGHDHMVDVYRQMVTLDSAQSAYHDFFATLLANEDDQQSVLFHCTAGKDRTGMGAFFVLSALGVDPQTIRQDYLMTNETSAEHIKLVTTDALKKGYGEAFASNIRALYSVSNDYFDAANKIINTQYGGTQDYLKDVLGLSHSDLTNLKQLYLDA</sequence>